<evidence type="ECO:0000256" key="5">
    <source>
        <dbReference type="ARBA" id="ARBA00022692"/>
    </source>
</evidence>
<dbReference type="GO" id="GO:0030170">
    <property type="term" value="F:pyridoxal phosphate binding"/>
    <property type="evidence" value="ECO:0007669"/>
    <property type="project" value="InterPro"/>
</dbReference>
<dbReference type="Proteomes" id="UP000640489">
    <property type="component" value="Unassembled WGS sequence"/>
</dbReference>
<dbReference type="InterPro" id="IPR015422">
    <property type="entry name" value="PyrdxlP-dep_Trfase_small"/>
</dbReference>
<dbReference type="EMBL" id="JADKPN010000007">
    <property type="protein sequence ID" value="MBF4763944.1"/>
    <property type="molecule type" value="Genomic_DNA"/>
</dbReference>
<feature type="modified residue" description="N6-(pyridoxal phosphate)lysine" evidence="14">
    <location>
        <position position="259"/>
    </location>
</feature>
<dbReference type="Gene3D" id="6.10.140.2150">
    <property type="match status" value="1"/>
</dbReference>
<dbReference type="SUPFAM" id="SSF53383">
    <property type="entry name" value="PLP-dependent transferases"/>
    <property type="match status" value="1"/>
</dbReference>
<keyword evidence="5" id="KW-0812">Transmembrane</keyword>
<dbReference type="GO" id="GO:0016020">
    <property type="term" value="C:membrane"/>
    <property type="evidence" value="ECO:0007669"/>
    <property type="project" value="GOC"/>
</dbReference>
<dbReference type="GO" id="GO:0019752">
    <property type="term" value="P:carboxylic acid metabolic process"/>
    <property type="evidence" value="ECO:0007669"/>
    <property type="project" value="InterPro"/>
</dbReference>
<comment type="similarity">
    <text evidence="13">Belongs to the group II decarboxylase family. Sphingosine-1-phosphate lyase subfamily.</text>
</comment>
<dbReference type="AlphaFoldDB" id="A0A930VAJ0"/>
<evidence type="ECO:0000256" key="7">
    <source>
        <dbReference type="ARBA" id="ARBA00022898"/>
    </source>
</evidence>
<evidence type="ECO:0000256" key="11">
    <source>
        <dbReference type="ARBA" id="ARBA00023136"/>
    </source>
</evidence>
<organism evidence="16 17">
    <name type="scientific">Nocardioides islandensis</name>
    <dbReference type="NCBI Taxonomy" id="433663"/>
    <lineage>
        <taxon>Bacteria</taxon>
        <taxon>Bacillati</taxon>
        <taxon>Actinomycetota</taxon>
        <taxon>Actinomycetes</taxon>
        <taxon>Propionibacteriales</taxon>
        <taxon>Nocardioidaceae</taxon>
        <taxon>Nocardioides</taxon>
    </lineage>
</organism>
<keyword evidence="11" id="KW-0472">Membrane</keyword>
<evidence type="ECO:0000256" key="1">
    <source>
        <dbReference type="ARBA" id="ARBA00001933"/>
    </source>
</evidence>
<comment type="pathway">
    <text evidence="3">Lipid metabolism; sphingolipid metabolism.</text>
</comment>
<name>A0A930VAJ0_9ACTN</name>
<proteinExistence type="inferred from homology"/>
<reference evidence="16" key="1">
    <citation type="submission" date="2020-11" db="EMBL/GenBank/DDBJ databases">
        <title>Nocardioides sp. nov., isolated from Soil of Cynanchum wilfordii Hemsley rhizosphere.</title>
        <authorList>
            <person name="Lee J.-S."/>
            <person name="Suh M.K."/>
            <person name="Kim J.-S."/>
        </authorList>
    </citation>
    <scope>NUCLEOTIDE SEQUENCE</scope>
    <source>
        <strain evidence="16">KCTC 19275</strain>
    </source>
</reference>
<gene>
    <name evidence="16" type="ORF">ISU07_12480</name>
</gene>
<dbReference type="Gene3D" id="3.40.640.10">
    <property type="entry name" value="Type I PLP-dependent aspartate aminotransferase-like (Major domain)"/>
    <property type="match status" value="1"/>
</dbReference>
<comment type="subcellular location">
    <subcellularLocation>
        <location evidence="2">Endoplasmic reticulum membrane</location>
        <topology evidence="2">Single-pass membrane protein</topology>
    </subcellularLocation>
</comment>
<keyword evidence="10" id="KW-0443">Lipid metabolism</keyword>
<dbReference type="GO" id="GO:0008117">
    <property type="term" value="F:sphinganine-1-phosphate aldolase activity"/>
    <property type="evidence" value="ECO:0007669"/>
    <property type="project" value="TreeGrafter"/>
</dbReference>
<sequence>MNDYPYADRYAVNRTLPEHGRPRTDVLAEMREMATEEDAFWETGKISGTMYCGDHEHYEFLNEAFGMYAHVNALQRDMCPSQTKYEGEVIAMALDLLHADAVEDGAPAGLVTTGGTGSILHALVAYREHARETRGVTQPNFVKPETGHAAFDKGCHLFGIEMRVAPVDPRTTAVDLDAVAGLIDENTIAIMGSAGNYAYGTIDPIAELAALAAERGVGMHVDACLGGFILPFAEDAGLKIPEFDFRVSGVTTISADTHKYGYAFKGSSTLLFRDKALRNAQYFHLLDWSGGKYMSPGMEGSRSGGLIASTWAAMVSLGREGYREHAVEIFETAASMMDVVRSHPELRIMGDGTAGAPTFCFSFTSDEFEIYHLVDFLGPKGWRFNGQQYPNAIHMAVTRPQTRAGVVDAFAADLADAVAYAHEKHAAGEEAFSGAIYGGVAGGLDQATSDFIVMVMDDMLDKQQALPPAP</sequence>
<dbReference type="Pfam" id="PF00282">
    <property type="entry name" value="Pyridoxal_deC"/>
    <property type="match status" value="1"/>
</dbReference>
<dbReference type="FunFam" id="3.40.640.10:FF:000020">
    <property type="entry name" value="sphingosine-1-phosphate lyase 1"/>
    <property type="match status" value="1"/>
</dbReference>
<dbReference type="InterPro" id="IPR002129">
    <property type="entry name" value="PyrdxlP-dep_de-COase"/>
</dbReference>
<dbReference type="RefSeq" id="WP_194707140.1">
    <property type="nucleotide sequence ID" value="NZ_JADKPN010000007.1"/>
</dbReference>
<dbReference type="GO" id="GO:0004058">
    <property type="term" value="F:aromatic-L-amino-acid decarboxylase activity"/>
    <property type="evidence" value="ECO:0007669"/>
    <property type="project" value="UniProtKB-ARBA"/>
</dbReference>
<dbReference type="PANTHER" id="PTHR42735">
    <property type="match status" value="1"/>
</dbReference>
<evidence type="ECO:0000256" key="10">
    <source>
        <dbReference type="ARBA" id="ARBA00023098"/>
    </source>
</evidence>
<keyword evidence="8" id="KW-0746">Sphingolipid metabolism</keyword>
<dbReference type="Gene3D" id="3.90.1150.10">
    <property type="entry name" value="Aspartate Aminotransferase, domain 1"/>
    <property type="match status" value="1"/>
</dbReference>
<evidence type="ECO:0000256" key="9">
    <source>
        <dbReference type="ARBA" id="ARBA00022989"/>
    </source>
</evidence>
<keyword evidence="16" id="KW-0808">Transferase</keyword>
<dbReference type="InterPro" id="IPR015424">
    <property type="entry name" value="PyrdxlP-dep_Trfase"/>
</dbReference>
<dbReference type="PANTHER" id="PTHR42735:SF6">
    <property type="entry name" value="SPHINGOSINE-1-PHOSPHATE LYASE 1"/>
    <property type="match status" value="1"/>
</dbReference>
<evidence type="ECO:0000256" key="2">
    <source>
        <dbReference type="ARBA" id="ARBA00004389"/>
    </source>
</evidence>
<dbReference type="InterPro" id="IPR050477">
    <property type="entry name" value="GrpII_AminoAcid_Decarb"/>
</dbReference>
<evidence type="ECO:0000256" key="15">
    <source>
        <dbReference type="RuleBase" id="RU000382"/>
    </source>
</evidence>
<evidence type="ECO:0000256" key="3">
    <source>
        <dbReference type="ARBA" id="ARBA00004760"/>
    </source>
</evidence>
<comment type="cofactor">
    <cofactor evidence="1 14 15">
        <name>pyridoxal 5'-phosphate</name>
        <dbReference type="ChEBI" id="CHEBI:597326"/>
    </cofactor>
</comment>
<accession>A0A930VAJ0</accession>
<comment type="caution">
    <text evidence="16">The sequence shown here is derived from an EMBL/GenBank/DDBJ whole genome shotgun (WGS) entry which is preliminary data.</text>
</comment>
<keyword evidence="16" id="KW-0032">Aminotransferase</keyword>
<dbReference type="GO" id="GO:0030149">
    <property type="term" value="P:sphingolipid catabolic process"/>
    <property type="evidence" value="ECO:0007669"/>
    <property type="project" value="TreeGrafter"/>
</dbReference>
<protein>
    <submittedName>
        <fullName evidence="16">Aspartate aminotransferase family protein</fullName>
    </submittedName>
</protein>
<evidence type="ECO:0000256" key="6">
    <source>
        <dbReference type="ARBA" id="ARBA00022824"/>
    </source>
</evidence>
<dbReference type="GO" id="GO:0008483">
    <property type="term" value="F:transaminase activity"/>
    <property type="evidence" value="ECO:0007669"/>
    <property type="project" value="UniProtKB-KW"/>
</dbReference>
<evidence type="ECO:0000256" key="12">
    <source>
        <dbReference type="ARBA" id="ARBA00023239"/>
    </source>
</evidence>
<keyword evidence="17" id="KW-1185">Reference proteome</keyword>
<dbReference type="InterPro" id="IPR015421">
    <property type="entry name" value="PyrdxlP-dep_Trfase_major"/>
</dbReference>
<keyword evidence="9" id="KW-1133">Transmembrane helix</keyword>
<evidence type="ECO:0000256" key="13">
    <source>
        <dbReference type="ARBA" id="ARBA00038302"/>
    </source>
</evidence>
<keyword evidence="7 14" id="KW-0663">Pyridoxal phosphate</keyword>
<evidence type="ECO:0000313" key="16">
    <source>
        <dbReference type="EMBL" id="MBF4763944.1"/>
    </source>
</evidence>
<evidence type="ECO:0000256" key="4">
    <source>
        <dbReference type="ARBA" id="ARBA00004991"/>
    </source>
</evidence>
<keyword evidence="6" id="KW-0256">Endoplasmic reticulum</keyword>
<evidence type="ECO:0000313" key="17">
    <source>
        <dbReference type="Proteomes" id="UP000640489"/>
    </source>
</evidence>
<evidence type="ECO:0000256" key="8">
    <source>
        <dbReference type="ARBA" id="ARBA00022919"/>
    </source>
</evidence>
<keyword evidence="12 15" id="KW-0456">Lyase</keyword>
<evidence type="ECO:0000256" key="14">
    <source>
        <dbReference type="PIRSR" id="PIRSR602129-50"/>
    </source>
</evidence>
<comment type="pathway">
    <text evidence="4">Sphingolipid metabolism.</text>
</comment>